<dbReference type="Pfam" id="PF04954">
    <property type="entry name" value="SIP"/>
    <property type="match status" value="1"/>
</dbReference>
<dbReference type="eggNOG" id="COG2375">
    <property type="taxonomic scope" value="Bacteria"/>
</dbReference>
<evidence type="ECO:0000313" key="3">
    <source>
        <dbReference type="EMBL" id="CDM25171.1"/>
    </source>
</evidence>
<sequence>MRRVRHPFRARHVQVLARESLSPGFVRLTLGGPELHDFTSAGFDDHVKLILPQAGLDKPRLPVLVDGRPHVEGPRPVMRDYTPLRFDPASRTLLMDFALHGTGPAAEWARSAPIGQWAGLAGPRGSLLLPEDLQWHWLLGDETAMPAIERRLAELPAGTRAVVRVQLSDPADRRAWRSAAALDLQWVESLADAADALEIPPGPGFIWAAGEHRVMALLRKRLLARPGADPRRMRIASYWKQGEAGHHEELGAGG</sequence>
<dbReference type="InterPro" id="IPR013113">
    <property type="entry name" value="SIP_FAD-bd"/>
</dbReference>
<proteinExistence type="inferred from homology"/>
<dbReference type="GO" id="GO:0016491">
    <property type="term" value="F:oxidoreductase activity"/>
    <property type="evidence" value="ECO:0007669"/>
    <property type="project" value="InterPro"/>
</dbReference>
<dbReference type="InterPro" id="IPR017927">
    <property type="entry name" value="FAD-bd_FR_type"/>
</dbReference>
<dbReference type="EMBL" id="HG916765">
    <property type="protein sequence ID" value="CDM25171.1"/>
    <property type="molecule type" value="Genomic_DNA"/>
</dbReference>
<dbReference type="Gene3D" id="2.40.30.10">
    <property type="entry name" value="Translation factors"/>
    <property type="match status" value="1"/>
</dbReference>
<protein>
    <submittedName>
        <fullName evidence="3">Iron-chelator utilization protein</fullName>
    </submittedName>
</protein>
<gene>
    <name evidence="3" type="ORF">BN940_13611</name>
</gene>
<name>W8X5H3_CASD6</name>
<dbReference type="RefSeq" id="WP_242404196.1">
    <property type="nucleotide sequence ID" value="NZ_HG916765.1"/>
</dbReference>
<dbReference type="STRING" id="1437824.BN940_13611"/>
<dbReference type="HOGENOM" id="CLU_040923_4_0_4"/>
<dbReference type="InterPro" id="IPR007037">
    <property type="entry name" value="SIP_rossman_dom"/>
</dbReference>
<dbReference type="PATRIC" id="fig|1437824.5.peg.2688"/>
<dbReference type="PANTHER" id="PTHR30157">
    <property type="entry name" value="FERRIC REDUCTASE, NADPH-DEPENDENT"/>
    <property type="match status" value="1"/>
</dbReference>
<organism evidence="3 4">
    <name type="scientific">Castellaniella defragrans (strain DSM 12143 / CCUG 39792 / 65Phen)</name>
    <name type="common">Alcaligenes defragrans</name>
    <dbReference type="NCBI Taxonomy" id="1437824"/>
    <lineage>
        <taxon>Bacteria</taxon>
        <taxon>Pseudomonadati</taxon>
        <taxon>Pseudomonadota</taxon>
        <taxon>Betaproteobacteria</taxon>
        <taxon>Burkholderiales</taxon>
        <taxon>Alcaligenaceae</taxon>
        <taxon>Castellaniella</taxon>
    </lineage>
</organism>
<comment type="similarity">
    <text evidence="1">Belongs to the SIP oxidoreductase family.</text>
</comment>
<dbReference type="Proteomes" id="UP000019805">
    <property type="component" value="Chromosome"/>
</dbReference>
<reference evidence="3 4" key="1">
    <citation type="journal article" date="2014" name="BMC Microbiol.">
        <title>The oxygen-independent metabolism of cyclic monoterpenes in Castellaniella defragrans 65Phen.</title>
        <authorList>
            <person name="Petasch J."/>
            <person name="Disch E.M."/>
            <person name="Markert S."/>
            <person name="Becher D."/>
            <person name="Schweder T."/>
            <person name="Huttel B."/>
            <person name="Reinhardt R."/>
            <person name="Harder J."/>
        </authorList>
    </citation>
    <scope>NUCLEOTIDE SEQUENCE [LARGE SCALE GENOMIC DNA]</scope>
    <source>
        <strain evidence="3">65Phen</strain>
    </source>
</reference>
<evidence type="ECO:0000313" key="4">
    <source>
        <dbReference type="Proteomes" id="UP000019805"/>
    </source>
</evidence>
<evidence type="ECO:0000256" key="1">
    <source>
        <dbReference type="ARBA" id="ARBA00035644"/>
    </source>
</evidence>
<dbReference type="PANTHER" id="PTHR30157:SF0">
    <property type="entry name" value="NADPH-DEPENDENT FERRIC-CHELATE REDUCTASE"/>
    <property type="match status" value="1"/>
</dbReference>
<dbReference type="InterPro" id="IPR017938">
    <property type="entry name" value="Riboflavin_synthase-like_b-brl"/>
</dbReference>
<keyword evidence="4" id="KW-1185">Reference proteome</keyword>
<accession>W8X5H3</accession>
<dbReference type="PROSITE" id="PS51384">
    <property type="entry name" value="FAD_FR"/>
    <property type="match status" value="1"/>
</dbReference>
<dbReference type="InterPro" id="IPR039261">
    <property type="entry name" value="FNR_nucleotide-bd"/>
</dbReference>
<dbReference type="KEGG" id="cdn:BN940_13611"/>
<dbReference type="SUPFAM" id="SSF63380">
    <property type="entry name" value="Riboflavin synthase domain-like"/>
    <property type="match status" value="1"/>
</dbReference>
<feature type="domain" description="FAD-binding FR-type" evidence="2">
    <location>
        <begin position="8"/>
        <end position="130"/>
    </location>
</feature>
<dbReference type="AlphaFoldDB" id="W8X5H3"/>
<evidence type="ECO:0000259" key="2">
    <source>
        <dbReference type="PROSITE" id="PS51384"/>
    </source>
</evidence>
<dbReference type="Pfam" id="PF08021">
    <property type="entry name" value="FAD_binding_9"/>
    <property type="match status" value="1"/>
</dbReference>
<dbReference type="InterPro" id="IPR039374">
    <property type="entry name" value="SIP_fam"/>
</dbReference>
<dbReference type="Gene3D" id="3.40.50.80">
    <property type="entry name" value="Nucleotide-binding domain of ferredoxin-NADP reductase (FNR) module"/>
    <property type="match status" value="1"/>
</dbReference>
<dbReference type="CDD" id="cd06193">
    <property type="entry name" value="siderophore_interacting"/>
    <property type="match status" value="1"/>
</dbReference>